<evidence type="ECO:0000259" key="4">
    <source>
        <dbReference type="PROSITE" id="PS50961"/>
    </source>
</evidence>
<dbReference type="InterPro" id="IPR036388">
    <property type="entry name" value="WH-like_DNA-bd_sf"/>
</dbReference>
<feature type="compositionally biased region" description="Basic residues" evidence="3">
    <location>
        <begin position="451"/>
        <end position="462"/>
    </location>
</feature>
<dbReference type="Gene3D" id="1.10.10.10">
    <property type="entry name" value="Winged helix-like DNA-binding domain superfamily/Winged helix DNA-binding domain"/>
    <property type="match status" value="1"/>
</dbReference>
<evidence type="ECO:0000313" key="5">
    <source>
        <dbReference type="EMBL" id="RUS23620.1"/>
    </source>
</evidence>
<name>A0A433Q1F0_9FUNG</name>
<dbReference type="InterPro" id="IPR006607">
    <property type="entry name" value="DM15"/>
</dbReference>
<feature type="compositionally biased region" description="Basic and acidic residues" evidence="3">
    <location>
        <begin position="33"/>
        <end position="59"/>
    </location>
</feature>
<dbReference type="AlphaFoldDB" id="A0A433Q1F0"/>
<dbReference type="Pfam" id="PF21071">
    <property type="entry name" value="LARP1_HEAT"/>
    <property type="match status" value="1"/>
</dbReference>
<organism evidence="5 6">
    <name type="scientific">Jimgerdemannia flammicorona</name>
    <dbReference type="NCBI Taxonomy" id="994334"/>
    <lineage>
        <taxon>Eukaryota</taxon>
        <taxon>Fungi</taxon>
        <taxon>Fungi incertae sedis</taxon>
        <taxon>Mucoromycota</taxon>
        <taxon>Mucoromycotina</taxon>
        <taxon>Endogonomycetes</taxon>
        <taxon>Endogonales</taxon>
        <taxon>Endogonaceae</taxon>
        <taxon>Jimgerdemannia</taxon>
    </lineage>
</organism>
<sequence>SSFLLGKGKWVPFTPVITHSTPAPGSRPHQPPHSRDRDTANTRRRSVDPQRPRDRDSASPRHHPSTTTVSTQPLSSAAEKISALVAEHKQQQAALNATSGNNHPGGSYRGRGRGRGRSRNGAYGMRRTTYGGSAGVYGNGLYTPKVGVPLDVETLKYYILQQIIDNLCKDIYFRNQMDTEGYVELTLLANFNRVKTLTTDTNMIRDALLASQVVEVTDNKVRKREGWDFWLLPKVDGLAPAAQGTTSTSRPTAPANTALAQTATNPTVTHTRATAAPNGNSQKKHAFSPSNSPALRPRGSGVLREDGTPVGDGDDDLFQFDEEWTGDVRWNTVQKYYMSDEDDDDDDDDDDVVEVDDDTVARIMIVTQHKRDKSHVPFERPKLNDEISEIINEGLYHYEYDLQKKRKQGAVSSIKKVDTVDPDQFAQLSANGRGQQSNLTIDSNISSKITHTGKKERKRKNTPRFYPVKGEPQPQPGASTPGSYRQYYTHGKPVRDSRQYHAQAPVGWLIGETAYHPNPSDQLSTSYGGSPMQGHGFPASDATLSTSMDMSHSFPAFQHPSHELLRENGFIQHKYYKYHAKALKERRKQGAGHSQEMNTLFRFWSHFLRDHFNKRMYNEFKRLAVEDANANYRYGLECLFRFYSYGLEKKFRQEVLDDFQELTLTDYDNGYLYGLEKFWAYMFYRKDKTKHKVEVRERLAKTLENYKTVADFRKATPSSVHSETYKVPHHGNAPRNEQVGFVGWVDCCRGAGT</sequence>
<evidence type="ECO:0000256" key="1">
    <source>
        <dbReference type="ARBA" id="ARBA00022884"/>
    </source>
</evidence>
<accession>A0A433Q1F0</accession>
<feature type="region of interest" description="Disordered" evidence="3">
    <location>
        <begin position="1"/>
        <end position="79"/>
    </location>
</feature>
<dbReference type="SMART" id="SM00715">
    <property type="entry name" value="LA"/>
    <property type="match status" value="1"/>
</dbReference>
<evidence type="ECO:0000256" key="2">
    <source>
        <dbReference type="PROSITE-ProRule" id="PRU00332"/>
    </source>
</evidence>
<feature type="compositionally biased region" description="Polar residues" evidence="3">
    <location>
        <begin position="91"/>
        <end position="104"/>
    </location>
</feature>
<feature type="region of interest" description="Disordered" evidence="3">
    <location>
        <begin position="91"/>
        <end position="126"/>
    </location>
</feature>
<reference evidence="5 6" key="1">
    <citation type="journal article" date="2018" name="New Phytol.">
        <title>Phylogenomics of Endogonaceae and evolution of mycorrhizas within Mucoromycota.</title>
        <authorList>
            <person name="Chang Y."/>
            <person name="Desiro A."/>
            <person name="Na H."/>
            <person name="Sandor L."/>
            <person name="Lipzen A."/>
            <person name="Clum A."/>
            <person name="Barry K."/>
            <person name="Grigoriev I.V."/>
            <person name="Martin F.M."/>
            <person name="Stajich J.E."/>
            <person name="Smith M.E."/>
            <person name="Bonito G."/>
            <person name="Spatafora J.W."/>
        </authorList>
    </citation>
    <scope>NUCLEOTIDE SEQUENCE [LARGE SCALE GENOMIC DNA]</scope>
    <source>
        <strain evidence="5 6">AD002</strain>
    </source>
</reference>
<feature type="compositionally biased region" description="Polar residues" evidence="3">
    <location>
        <begin position="65"/>
        <end position="75"/>
    </location>
</feature>
<dbReference type="PROSITE" id="PS50961">
    <property type="entry name" value="HTH_LA"/>
    <property type="match status" value="1"/>
</dbReference>
<evidence type="ECO:0000313" key="6">
    <source>
        <dbReference type="Proteomes" id="UP000274822"/>
    </source>
</evidence>
<feature type="domain" description="HTH La-type RNA-binding" evidence="4">
    <location>
        <begin position="144"/>
        <end position="233"/>
    </location>
</feature>
<dbReference type="GO" id="GO:0045727">
    <property type="term" value="P:positive regulation of translation"/>
    <property type="evidence" value="ECO:0007669"/>
    <property type="project" value="TreeGrafter"/>
</dbReference>
<feature type="region of interest" description="Disordered" evidence="3">
    <location>
        <begin position="448"/>
        <end position="483"/>
    </location>
</feature>
<dbReference type="PANTHER" id="PTHR22792">
    <property type="entry name" value="LUPUS LA PROTEIN-RELATED"/>
    <property type="match status" value="1"/>
</dbReference>
<dbReference type="GO" id="GO:0005829">
    <property type="term" value="C:cytosol"/>
    <property type="evidence" value="ECO:0007669"/>
    <property type="project" value="TreeGrafter"/>
</dbReference>
<feature type="region of interest" description="Disordered" evidence="3">
    <location>
        <begin position="241"/>
        <end position="315"/>
    </location>
</feature>
<evidence type="ECO:0000256" key="3">
    <source>
        <dbReference type="SAM" id="MobiDB-lite"/>
    </source>
</evidence>
<dbReference type="Pfam" id="PF05383">
    <property type="entry name" value="La"/>
    <property type="match status" value="1"/>
</dbReference>
<dbReference type="GO" id="GO:0048255">
    <property type="term" value="P:mRNA stabilization"/>
    <property type="evidence" value="ECO:0007669"/>
    <property type="project" value="InterPro"/>
</dbReference>
<dbReference type="EMBL" id="RBNJ01019145">
    <property type="protein sequence ID" value="RUS23620.1"/>
    <property type="molecule type" value="Genomic_DNA"/>
</dbReference>
<dbReference type="SUPFAM" id="SSF46785">
    <property type="entry name" value="Winged helix' DNA-binding domain"/>
    <property type="match status" value="1"/>
</dbReference>
<dbReference type="GO" id="GO:0000339">
    <property type="term" value="F:RNA cap binding"/>
    <property type="evidence" value="ECO:0007669"/>
    <property type="project" value="InterPro"/>
</dbReference>
<dbReference type="Proteomes" id="UP000274822">
    <property type="component" value="Unassembled WGS sequence"/>
</dbReference>
<keyword evidence="1 2" id="KW-0694">RNA-binding</keyword>
<dbReference type="CDD" id="cd07323">
    <property type="entry name" value="LAM"/>
    <property type="match status" value="1"/>
</dbReference>
<dbReference type="SMART" id="SM00684">
    <property type="entry name" value="DM15"/>
    <property type="match status" value="3"/>
</dbReference>
<dbReference type="PANTHER" id="PTHR22792:SF132">
    <property type="entry name" value="LA-RELATED PROTEIN 1"/>
    <property type="match status" value="1"/>
</dbReference>
<feature type="compositionally biased region" description="Polar residues" evidence="3">
    <location>
        <begin position="243"/>
        <end position="281"/>
    </location>
</feature>
<dbReference type="GO" id="GO:0010494">
    <property type="term" value="C:cytoplasmic stress granule"/>
    <property type="evidence" value="ECO:0007669"/>
    <property type="project" value="TreeGrafter"/>
</dbReference>
<protein>
    <recommendedName>
        <fullName evidence="4">HTH La-type RNA-binding domain-containing protein</fullName>
    </recommendedName>
</protein>
<keyword evidence="6" id="KW-1185">Reference proteome</keyword>
<dbReference type="InterPro" id="IPR006630">
    <property type="entry name" value="La_HTH"/>
</dbReference>
<proteinExistence type="predicted"/>
<dbReference type="InterPro" id="IPR036390">
    <property type="entry name" value="WH_DNA-bd_sf"/>
</dbReference>
<dbReference type="InterPro" id="IPR045180">
    <property type="entry name" value="La_dom_prot"/>
</dbReference>
<feature type="non-terminal residue" evidence="5">
    <location>
        <position position="1"/>
    </location>
</feature>
<gene>
    <name evidence="5" type="ORF">BC938DRAFT_474870</name>
</gene>
<comment type="caution">
    <text evidence="5">The sequence shown here is derived from an EMBL/GenBank/DDBJ whole genome shotgun (WGS) entry which is preliminary data.</text>
</comment>